<keyword evidence="7" id="KW-1185">Reference proteome</keyword>
<dbReference type="GO" id="GO:0003700">
    <property type="term" value="F:DNA-binding transcription factor activity"/>
    <property type="evidence" value="ECO:0007669"/>
    <property type="project" value="TreeGrafter"/>
</dbReference>
<dbReference type="InterPro" id="IPR014710">
    <property type="entry name" value="RmlC-like_jellyroll"/>
</dbReference>
<dbReference type="Pfam" id="PF00027">
    <property type="entry name" value="cNMP_binding"/>
    <property type="match status" value="1"/>
</dbReference>
<feature type="domain" description="HTH crp-type" evidence="5">
    <location>
        <begin position="145"/>
        <end position="218"/>
    </location>
</feature>
<sequence>MAISTDSSITLFDGIKADSYKKIEESAKVCIVKKGTCLYNEHQEVDDLYILLEGAAIAYKKTNDLERRILFIHRKGEIMNEEILDGQKSSSSTQCITDVRLLVISCESFKQVYMHDEVLLNHVMEHMSLRIRRMYHMSKNATNVLRLDKKMAARLWKLAKDFGKDTSEGREIDFPLSITLLSEFVGSTRESVSRQVKVLQDAGYLIMKKKRFIICDMNRICAYAQS</sequence>
<dbReference type="SMART" id="SM00100">
    <property type="entry name" value="cNMP"/>
    <property type="match status" value="1"/>
</dbReference>
<dbReference type="InterPro" id="IPR050397">
    <property type="entry name" value="Env_Response_Regulators"/>
</dbReference>
<dbReference type="RefSeq" id="WP_134171228.1">
    <property type="nucleotide sequence ID" value="NZ_SODD01000054.1"/>
</dbReference>
<evidence type="ECO:0000256" key="2">
    <source>
        <dbReference type="ARBA" id="ARBA00023125"/>
    </source>
</evidence>
<dbReference type="Gene3D" id="2.60.120.10">
    <property type="entry name" value="Jelly Rolls"/>
    <property type="match status" value="1"/>
</dbReference>
<gene>
    <name evidence="6" type="ORF">EDD63_15414</name>
</gene>
<dbReference type="SUPFAM" id="SSF46785">
    <property type="entry name" value="Winged helix' DNA-binding domain"/>
    <property type="match status" value="1"/>
</dbReference>
<evidence type="ECO:0000259" key="5">
    <source>
        <dbReference type="PROSITE" id="PS51063"/>
    </source>
</evidence>
<dbReference type="Pfam" id="PF13545">
    <property type="entry name" value="HTH_Crp_2"/>
    <property type="match status" value="1"/>
</dbReference>
<dbReference type="InterPro" id="IPR012318">
    <property type="entry name" value="HTH_CRP"/>
</dbReference>
<comment type="caution">
    <text evidence="6">The sequence shown here is derived from an EMBL/GenBank/DDBJ whole genome shotgun (WGS) entry which is preliminary data.</text>
</comment>
<dbReference type="InterPro" id="IPR036388">
    <property type="entry name" value="WH-like_DNA-bd_sf"/>
</dbReference>
<dbReference type="Gene3D" id="1.10.10.10">
    <property type="entry name" value="Winged helix-like DNA-binding domain superfamily/Winged helix DNA-binding domain"/>
    <property type="match status" value="1"/>
</dbReference>
<evidence type="ECO:0000256" key="3">
    <source>
        <dbReference type="ARBA" id="ARBA00023163"/>
    </source>
</evidence>
<keyword evidence="3" id="KW-0804">Transcription</keyword>
<dbReference type="Proteomes" id="UP000294743">
    <property type="component" value="Unassembled WGS sequence"/>
</dbReference>
<dbReference type="PANTHER" id="PTHR24567">
    <property type="entry name" value="CRP FAMILY TRANSCRIPTIONAL REGULATORY PROTEIN"/>
    <property type="match status" value="1"/>
</dbReference>
<name>A0A4R7ZAF6_9FIRM</name>
<organism evidence="6 7">
    <name type="scientific">Breznakia blatticola</name>
    <dbReference type="NCBI Taxonomy" id="1754012"/>
    <lineage>
        <taxon>Bacteria</taxon>
        <taxon>Bacillati</taxon>
        <taxon>Bacillota</taxon>
        <taxon>Erysipelotrichia</taxon>
        <taxon>Erysipelotrichales</taxon>
        <taxon>Erysipelotrichaceae</taxon>
        <taxon>Breznakia</taxon>
    </lineage>
</organism>
<reference evidence="6 7" key="1">
    <citation type="submission" date="2019-03" db="EMBL/GenBank/DDBJ databases">
        <title>Genomic Encyclopedia of Type Strains, Phase IV (KMG-IV): sequencing the most valuable type-strain genomes for metagenomic binning, comparative biology and taxonomic classification.</title>
        <authorList>
            <person name="Goeker M."/>
        </authorList>
    </citation>
    <scope>NUCLEOTIDE SEQUENCE [LARGE SCALE GENOMIC DNA]</scope>
    <source>
        <strain evidence="6 7">DSM 28867</strain>
    </source>
</reference>
<feature type="domain" description="Cyclic nucleotide-binding" evidence="4">
    <location>
        <begin position="11"/>
        <end position="130"/>
    </location>
</feature>
<keyword evidence="1" id="KW-0805">Transcription regulation</keyword>
<dbReference type="GO" id="GO:0005829">
    <property type="term" value="C:cytosol"/>
    <property type="evidence" value="ECO:0007669"/>
    <property type="project" value="TreeGrafter"/>
</dbReference>
<dbReference type="PROSITE" id="PS50042">
    <property type="entry name" value="CNMP_BINDING_3"/>
    <property type="match status" value="1"/>
</dbReference>
<dbReference type="InterPro" id="IPR036390">
    <property type="entry name" value="WH_DNA-bd_sf"/>
</dbReference>
<dbReference type="InterPro" id="IPR018490">
    <property type="entry name" value="cNMP-bd_dom_sf"/>
</dbReference>
<dbReference type="OrthoDB" id="1706474at2"/>
<dbReference type="CDD" id="cd00038">
    <property type="entry name" value="CAP_ED"/>
    <property type="match status" value="1"/>
</dbReference>
<evidence type="ECO:0000313" key="6">
    <source>
        <dbReference type="EMBL" id="TDW11066.1"/>
    </source>
</evidence>
<dbReference type="SUPFAM" id="SSF51206">
    <property type="entry name" value="cAMP-binding domain-like"/>
    <property type="match status" value="1"/>
</dbReference>
<keyword evidence="2" id="KW-0238">DNA-binding</keyword>
<accession>A0A4R7ZAF6</accession>
<dbReference type="PANTHER" id="PTHR24567:SF74">
    <property type="entry name" value="HTH-TYPE TRANSCRIPTIONAL REGULATOR ARCR"/>
    <property type="match status" value="1"/>
</dbReference>
<dbReference type="InterPro" id="IPR000595">
    <property type="entry name" value="cNMP-bd_dom"/>
</dbReference>
<proteinExistence type="predicted"/>
<dbReference type="PROSITE" id="PS51063">
    <property type="entry name" value="HTH_CRP_2"/>
    <property type="match status" value="1"/>
</dbReference>
<dbReference type="EMBL" id="SODD01000054">
    <property type="protein sequence ID" value="TDW11066.1"/>
    <property type="molecule type" value="Genomic_DNA"/>
</dbReference>
<evidence type="ECO:0000256" key="1">
    <source>
        <dbReference type="ARBA" id="ARBA00023015"/>
    </source>
</evidence>
<evidence type="ECO:0000313" key="7">
    <source>
        <dbReference type="Proteomes" id="UP000294743"/>
    </source>
</evidence>
<dbReference type="GO" id="GO:0003677">
    <property type="term" value="F:DNA binding"/>
    <property type="evidence" value="ECO:0007669"/>
    <property type="project" value="UniProtKB-KW"/>
</dbReference>
<dbReference type="AlphaFoldDB" id="A0A4R7ZAF6"/>
<evidence type="ECO:0000259" key="4">
    <source>
        <dbReference type="PROSITE" id="PS50042"/>
    </source>
</evidence>
<dbReference type="SMART" id="SM00419">
    <property type="entry name" value="HTH_CRP"/>
    <property type="match status" value="1"/>
</dbReference>
<protein>
    <submittedName>
        <fullName evidence="6">Crp/Fnr family transcriptional regulator</fullName>
    </submittedName>
</protein>